<dbReference type="EMBL" id="JACSIT010000105">
    <property type="protein sequence ID" value="MBC6994834.1"/>
    <property type="molecule type" value="Genomic_DNA"/>
</dbReference>
<evidence type="ECO:0000313" key="3">
    <source>
        <dbReference type="EMBL" id="MBC6995199.1"/>
    </source>
</evidence>
<dbReference type="EMBL" id="JACSIT010000119">
    <property type="protein sequence ID" value="MBC6995199.1"/>
    <property type="molecule type" value="Genomic_DNA"/>
</dbReference>
<proteinExistence type="predicted"/>
<keyword evidence="5" id="KW-1185">Reference proteome</keyword>
<name>A0A923T956_9BACT</name>
<evidence type="ECO:0000313" key="4">
    <source>
        <dbReference type="EMBL" id="MBC6995258.1"/>
    </source>
</evidence>
<accession>A0A923T956</accession>
<gene>
    <name evidence="1" type="ORF">H9S92_07925</name>
    <name evidence="2" type="ORF">H9S92_11705</name>
    <name evidence="3" type="ORF">H9S92_13555</name>
    <name evidence="4" type="ORF">H9S92_13850</name>
</gene>
<sequence length="238" mass="27504">MYKLVFRIILLSISEWMSKLFGQSSPRPKSILEQELEKRDPTKPIKFGHKCIWAAVKTEDTNSLLKALRLEKQRKANWVEGKLQARNGEIFVLPPIEGWILILGWGLPEPGYMEGRERAQRFLNGLSQKFGEAQMFGNFRGSGSAFWMKSVDGNTERLYYIGDGNSFIEGEPTSVEMKWDLIDTNSKDAEQEEYWEKMLYPDAEHVLEVAKAWSLNPMELEEKENVGEYGYLGRLKLK</sequence>
<evidence type="ECO:0000313" key="1">
    <source>
        <dbReference type="EMBL" id="MBC6994084.1"/>
    </source>
</evidence>
<dbReference type="AlphaFoldDB" id="A0A923T956"/>
<protein>
    <submittedName>
        <fullName evidence="3">Uncharacterized protein</fullName>
    </submittedName>
</protein>
<dbReference type="EMBL" id="JACSIT010000121">
    <property type="protein sequence ID" value="MBC6995258.1"/>
    <property type="molecule type" value="Genomic_DNA"/>
</dbReference>
<evidence type="ECO:0000313" key="2">
    <source>
        <dbReference type="EMBL" id="MBC6994834.1"/>
    </source>
</evidence>
<dbReference type="Proteomes" id="UP000650081">
    <property type="component" value="Unassembled WGS sequence"/>
</dbReference>
<dbReference type="EMBL" id="JACSIT010000090">
    <property type="protein sequence ID" value="MBC6994084.1"/>
    <property type="molecule type" value="Genomic_DNA"/>
</dbReference>
<comment type="caution">
    <text evidence="3">The sequence shown here is derived from an EMBL/GenBank/DDBJ whole genome shotgun (WGS) entry which is preliminary data.</text>
</comment>
<evidence type="ECO:0000313" key="5">
    <source>
        <dbReference type="Proteomes" id="UP000650081"/>
    </source>
</evidence>
<organism evidence="3 5">
    <name type="scientific">Neolewinella lacunae</name>
    <dbReference type="NCBI Taxonomy" id="1517758"/>
    <lineage>
        <taxon>Bacteria</taxon>
        <taxon>Pseudomonadati</taxon>
        <taxon>Bacteroidota</taxon>
        <taxon>Saprospiria</taxon>
        <taxon>Saprospirales</taxon>
        <taxon>Lewinellaceae</taxon>
        <taxon>Neolewinella</taxon>
    </lineage>
</organism>
<reference evidence="3" key="1">
    <citation type="submission" date="2020-08" db="EMBL/GenBank/DDBJ databases">
        <title>Lewinella bacteria from marine environments.</title>
        <authorList>
            <person name="Zhong Y."/>
        </authorList>
    </citation>
    <scope>NUCLEOTIDE SEQUENCE</scope>
    <source>
        <strain evidence="3">KCTC 42187</strain>
    </source>
</reference>